<dbReference type="InterPro" id="IPR036567">
    <property type="entry name" value="RHF-like"/>
</dbReference>
<accession>A0ABW7ENG8</accession>
<organism evidence="1 2">
    <name type="scientific">Pelomonas dachongensis</name>
    <dbReference type="NCBI Taxonomy" id="3299029"/>
    <lineage>
        <taxon>Bacteria</taxon>
        <taxon>Pseudomonadati</taxon>
        <taxon>Pseudomonadota</taxon>
        <taxon>Betaproteobacteria</taxon>
        <taxon>Burkholderiales</taxon>
        <taxon>Sphaerotilaceae</taxon>
        <taxon>Roseateles</taxon>
    </lineage>
</organism>
<dbReference type="EMBL" id="JBIGHY010000004">
    <property type="protein sequence ID" value="MFG6414707.1"/>
    <property type="molecule type" value="Genomic_DNA"/>
</dbReference>
<dbReference type="SUPFAM" id="SSF69754">
    <property type="entry name" value="Ribosome binding protein Y (YfiA homologue)"/>
    <property type="match status" value="1"/>
</dbReference>
<keyword evidence="2" id="KW-1185">Reference proteome</keyword>
<proteinExistence type="predicted"/>
<evidence type="ECO:0000313" key="2">
    <source>
        <dbReference type="Proteomes" id="UP001606300"/>
    </source>
</evidence>
<name>A0ABW7ENG8_9BURK</name>
<dbReference type="Gene3D" id="3.30.160.100">
    <property type="entry name" value="Ribosome hibernation promotion factor-like"/>
    <property type="match status" value="1"/>
</dbReference>
<dbReference type="RefSeq" id="WP_394470783.1">
    <property type="nucleotide sequence ID" value="NZ_JBIGHY010000004.1"/>
</dbReference>
<sequence>MQVNFQSLNRAAGDLAAFVERRVRFAMRRRADAVPQVTVRLEDLNGPRGGPDKECRITLRTEGHGTLVARALATTWRRAVHEALLRAGHLLARVIGRKQSRRRPTLPGPDAA</sequence>
<gene>
    <name evidence="1" type="ORF">ACG02S_12445</name>
</gene>
<protein>
    <submittedName>
        <fullName evidence="1">HPF/RaiA family ribosome-associated protein</fullName>
    </submittedName>
</protein>
<dbReference type="Proteomes" id="UP001606300">
    <property type="component" value="Unassembled WGS sequence"/>
</dbReference>
<reference evidence="1 2" key="1">
    <citation type="submission" date="2024-09" db="EMBL/GenBank/DDBJ databases">
        <title>Novel species of the genus Pelomonas and Roseateles isolated from streams.</title>
        <authorList>
            <person name="Lu H."/>
        </authorList>
    </citation>
    <scope>NUCLEOTIDE SEQUENCE [LARGE SCALE GENOMIC DNA]</scope>
    <source>
        <strain evidence="1 2">DC23W</strain>
    </source>
</reference>
<comment type="caution">
    <text evidence="1">The sequence shown here is derived from an EMBL/GenBank/DDBJ whole genome shotgun (WGS) entry which is preliminary data.</text>
</comment>
<evidence type="ECO:0000313" key="1">
    <source>
        <dbReference type="EMBL" id="MFG6414707.1"/>
    </source>
</evidence>